<accession>A0ABD5U8L7</accession>
<keyword evidence="3 5" id="KW-1133">Transmembrane helix</keyword>
<sequence>MRLTPRRSREGAGGRWRTRLERVLLVALAVAYPFHFSYQGPTGGVNVSYGDAVVALVGVLFLLGAVGRFRVFRYAWAVAAFVGVAVVSVLVNGLVPPVAETFSWTPAVAEVLKLLGAVAWMVAIYALCVTDPARRFRDFSLVSVALAVVFGAWSVSMVLAGAVRHTGPFTMPNVYANYLLLNVFLACYLVGYYGVTGRSPRARWPRARRWGATLALWTVVPFLAGAMVATGSRGAAIGLAVGGVALAVTALRWLPEVRPWFAGLNAAVFGAYAVGGVYAFMRYQPRVFDRFVRVLDGDARNLDSRLENWAIAWDAFTANPLLGLGYGQYPAHMAEVVGGGGIGAHNTYLTVAAETGIVGLVVLLVLVGLLAVDGLTLVFRERAFVAVPVFAFVAAAFGQGLVADVNTFRALWIGVGALGAFYYASVDRPLDPLSSVFRRWVAVGDPESVVGRKFRSRVDTSGPSQ</sequence>
<feature type="transmembrane region" description="Helical" evidence="5">
    <location>
        <begin position="48"/>
        <end position="67"/>
    </location>
</feature>
<evidence type="ECO:0000313" key="7">
    <source>
        <dbReference type="EMBL" id="MFC6835097.1"/>
    </source>
</evidence>
<feature type="transmembrane region" description="Helical" evidence="5">
    <location>
        <begin position="20"/>
        <end position="36"/>
    </location>
</feature>
<evidence type="ECO:0000256" key="3">
    <source>
        <dbReference type="ARBA" id="ARBA00022989"/>
    </source>
</evidence>
<gene>
    <name evidence="7" type="ORF">ACFQHK_01075</name>
</gene>
<feature type="transmembrane region" description="Helical" evidence="5">
    <location>
        <begin position="348"/>
        <end position="371"/>
    </location>
</feature>
<evidence type="ECO:0000256" key="1">
    <source>
        <dbReference type="ARBA" id="ARBA00004141"/>
    </source>
</evidence>
<protein>
    <submittedName>
        <fullName evidence="7">O-antigen ligase family protein</fullName>
    </submittedName>
</protein>
<proteinExistence type="predicted"/>
<dbReference type="EMBL" id="JBHSXM010000001">
    <property type="protein sequence ID" value="MFC6835097.1"/>
    <property type="molecule type" value="Genomic_DNA"/>
</dbReference>
<comment type="caution">
    <text evidence="7">The sequence shown here is derived from an EMBL/GenBank/DDBJ whole genome shotgun (WGS) entry which is preliminary data.</text>
</comment>
<dbReference type="RefSeq" id="WP_304446805.1">
    <property type="nucleotide sequence ID" value="NZ_JARRAH010000001.1"/>
</dbReference>
<feature type="transmembrane region" description="Helical" evidence="5">
    <location>
        <begin position="107"/>
        <end position="127"/>
    </location>
</feature>
<evidence type="ECO:0000256" key="2">
    <source>
        <dbReference type="ARBA" id="ARBA00022692"/>
    </source>
</evidence>
<feature type="transmembrane region" description="Helical" evidence="5">
    <location>
        <begin position="207"/>
        <end position="229"/>
    </location>
</feature>
<evidence type="ECO:0000256" key="4">
    <source>
        <dbReference type="ARBA" id="ARBA00023136"/>
    </source>
</evidence>
<feature type="transmembrane region" description="Helical" evidence="5">
    <location>
        <begin position="261"/>
        <end position="281"/>
    </location>
</feature>
<name>A0ABD5U8L7_9EURY</name>
<dbReference type="InterPro" id="IPR051533">
    <property type="entry name" value="WaaL-like"/>
</dbReference>
<comment type="subcellular location">
    <subcellularLocation>
        <location evidence="1">Membrane</location>
        <topology evidence="1">Multi-pass membrane protein</topology>
    </subcellularLocation>
</comment>
<dbReference type="GO" id="GO:0016020">
    <property type="term" value="C:membrane"/>
    <property type="evidence" value="ECO:0007669"/>
    <property type="project" value="UniProtKB-SubCell"/>
</dbReference>
<keyword evidence="4 5" id="KW-0472">Membrane</keyword>
<feature type="domain" description="O-antigen ligase-related" evidence="6">
    <location>
        <begin position="222"/>
        <end position="364"/>
    </location>
</feature>
<feature type="transmembrane region" description="Helical" evidence="5">
    <location>
        <begin position="175"/>
        <end position="195"/>
    </location>
</feature>
<feature type="transmembrane region" description="Helical" evidence="5">
    <location>
        <begin position="235"/>
        <end position="254"/>
    </location>
</feature>
<feature type="transmembrane region" description="Helical" evidence="5">
    <location>
        <begin position="408"/>
        <end position="425"/>
    </location>
</feature>
<dbReference type="GO" id="GO:0016874">
    <property type="term" value="F:ligase activity"/>
    <property type="evidence" value="ECO:0007669"/>
    <property type="project" value="UniProtKB-KW"/>
</dbReference>
<feature type="transmembrane region" description="Helical" evidence="5">
    <location>
        <begin position="74"/>
        <end position="95"/>
    </location>
</feature>
<dbReference type="AlphaFoldDB" id="A0ABD5U8L7"/>
<evidence type="ECO:0000259" key="6">
    <source>
        <dbReference type="Pfam" id="PF04932"/>
    </source>
</evidence>
<evidence type="ECO:0000313" key="8">
    <source>
        <dbReference type="Proteomes" id="UP001596406"/>
    </source>
</evidence>
<evidence type="ECO:0000256" key="5">
    <source>
        <dbReference type="SAM" id="Phobius"/>
    </source>
</evidence>
<dbReference type="PANTHER" id="PTHR37422:SF13">
    <property type="entry name" value="LIPOPOLYSACCHARIDE BIOSYNTHESIS PROTEIN PA4999-RELATED"/>
    <property type="match status" value="1"/>
</dbReference>
<organism evidence="7 8">
    <name type="scientific">Halomarina ordinaria</name>
    <dbReference type="NCBI Taxonomy" id="3033939"/>
    <lineage>
        <taxon>Archaea</taxon>
        <taxon>Methanobacteriati</taxon>
        <taxon>Methanobacteriota</taxon>
        <taxon>Stenosarchaea group</taxon>
        <taxon>Halobacteria</taxon>
        <taxon>Halobacteriales</taxon>
        <taxon>Natronomonadaceae</taxon>
        <taxon>Halomarina</taxon>
    </lineage>
</organism>
<keyword evidence="8" id="KW-1185">Reference proteome</keyword>
<reference evidence="7 8" key="1">
    <citation type="journal article" date="2019" name="Int. J. Syst. Evol. Microbiol.">
        <title>The Global Catalogue of Microorganisms (GCM) 10K type strain sequencing project: providing services to taxonomists for standard genome sequencing and annotation.</title>
        <authorList>
            <consortium name="The Broad Institute Genomics Platform"/>
            <consortium name="The Broad Institute Genome Sequencing Center for Infectious Disease"/>
            <person name="Wu L."/>
            <person name="Ma J."/>
        </authorList>
    </citation>
    <scope>NUCLEOTIDE SEQUENCE [LARGE SCALE GENOMIC DNA]</scope>
    <source>
        <strain evidence="7 8">PSRA2</strain>
    </source>
</reference>
<feature type="transmembrane region" description="Helical" evidence="5">
    <location>
        <begin position="139"/>
        <end position="163"/>
    </location>
</feature>
<keyword evidence="7" id="KW-0436">Ligase</keyword>
<dbReference type="PANTHER" id="PTHR37422">
    <property type="entry name" value="TEICHURONIC ACID BIOSYNTHESIS PROTEIN TUAE"/>
    <property type="match status" value="1"/>
</dbReference>
<feature type="transmembrane region" description="Helical" evidence="5">
    <location>
        <begin position="383"/>
        <end position="402"/>
    </location>
</feature>
<keyword evidence="2 5" id="KW-0812">Transmembrane</keyword>
<dbReference type="Proteomes" id="UP001596406">
    <property type="component" value="Unassembled WGS sequence"/>
</dbReference>
<dbReference type="InterPro" id="IPR007016">
    <property type="entry name" value="O-antigen_ligase-rel_domated"/>
</dbReference>
<dbReference type="Pfam" id="PF04932">
    <property type="entry name" value="Wzy_C"/>
    <property type="match status" value="1"/>
</dbReference>